<dbReference type="Gene3D" id="1.10.4020.10">
    <property type="entry name" value="DNA breaking-rejoining enzymes"/>
    <property type="match status" value="1"/>
</dbReference>
<name>A0A8C7E167_NAJNA</name>
<dbReference type="InterPro" id="IPR038269">
    <property type="entry name" value="SCAN_sf"/>
</dbReference>
<dbReference type="InterPro" id="IPR050916">
    <property type="entry name" value="SCAN-C2H2_zinc_finger"/>
</dbReference>
<keyword evidence="1" id="KW-0539">Nucleus</keyword>
<dbReference type="PANTHER" id="PTHR45935">
    <property type="entry name" value="PROTEIN ZBED8-RELATED"/>
    <property type="match status" value="1"/>
</dbReference>
<evidence type="ECO:0000313" key="4">
    <source>
        <dbReference type="Ensembl" id="ENSNNAP00000016636.1"/>
    </source>
</evidence>
<protein>
    <recommendedName>
        <fullName evidence="3">SCAN box domain-containing protein</fullName>
    </recommendedName>
</protein>
<sequence length="184" mass="20879">MLKEGKSGSADLEEETEGGKLPGATQSESEQQPEWASSQKNQNDPFCGVAETEEAVQNLEIQERENYGKVKAAILRGEALRTEMQRQHFRQFCCQELGDPRRFYGQLHQLCLQWLKPERHTKEQILELLILEQFLVSLPPDLRIWIRAGRPDTCSQAVALVEDFLSSLQEAKSGSCQVGSEFQN</sequence>
<dbReference type="SMART" id="SM00431">
    <property type="entry name" value="SCAN"/>
    <property type="match status" value="1"/>
</dbReference>
<evidence type="ECO:0000313" key="5">
    <source>
        <dbReference type="Proteomes" id="UP000694559"/>
    </source>
</evidence>
<feature type="domain" description="SCAN box" evidence="3">
    <location>
        <begin position="86"/>
        <end position="168"/>
    </location>
</feature>
<dbReference type="AlphaFoldDB" id="A0A8C7E167"/>
<dbReference type="GeneTree" id="ENSGT00940000154715"/>
<feature type="compositionally biased region" description="Polar residues" evidence="2">
    <location>
        <begin position="24"/>
        <end position="44"/>
    </location>
</feature>
<proteinExistence type="predicted"/>
<keyword evidence="5" id="KW-1185">Reference proteome</keyword>
<dbReference type="Ensembl" id="ENSNNAT00000017455.1">
    <property type="protein sequence ID" value="ENSNNAP00000016636.1"/>
    <property type="gene ID" value="ENSNNAG00000011182.1"/>
</dbReference>
<feature type="region of interest" description="Disordered" evidence="2">
    <location>
        <begin position="1"/>
        <end position="44"/>
    </location>
</feature>
<evidence type="ECO:0000259" key="3">
    <source>
        <dbReference type="PROSITE" id="PS50804"/>
    </source>
</evidence>
<dbReference type="PROSITE" id="PS50804">
    <property type="entry name" value="SCAN_BOX"/>
    <property type="match status" value="1"/>
</dbReference>
<dbReference type="Pfam" id="PF02023">
    <property type="entry name" value="SCAN"/>
    <property type="match status" value="1"/>
</dbReference>
<dbReference type="PANTHER" id="PTHR45935:SF15">
    <property type="entry name" value="SCAN BOX DOMAIN-CONTAINING PROTEIN"/>
    <property type="match status" value="1"/>
</dbReference>
<dbReference type="Proteomes" id="UP000694559">
    <property type="component" value="Unplaced"/>
</dbReference>
<reference evidence="4" key="1">
    <citation type="submission" date="2025-08" db="UniProtKB">
        <authorList>
            <consortium name="Ensembl"/>
        </authorList>
    </citation>
    <scope>IDENTIFICATION</scope>
</reference>
<dbReference type="FunFam" id="1.10.4020.10:FF:000001">
    <property type="entry name" value="zinc finger protein 263 isoform X1"/>
    <property type="match status" value="1"/>
</dbReference>
<dbReference type="InterPro" id="IPR003309">
    <property type="entry name" value="SCAN_dom"/>
</dbReference>
<reference evidence="4" key="2">
    <citation type="submission" date="2025-09" db="UniProtKB">
        <authorList>
            <consortium name="Ensembl"/>
        </authorList>
    </citation>
    <scope>IDENTIFICATION</scope>
</reference>
<dbReference type="SUPFAM" id="SSF47353">
    <property type="entry name" value="Retrovirus capsid dimerization domain-like"/>
    <property type="match status" value="1"/>
</dbReference>
<organism evidence="4 5">
    <name type="scientific">Naja naja</name>
    <name type="common">Indian cobra</name>
    <dbReference type="NCBI Taxonomy" id="35670"/>
    <lineage>
        <taxon>Eukaryota</taxon>
        <taxon>Metazoa</taxon>
        <taxon>Chordata</taxon>
        <taxon>Craniata</taxon>
        <taxon>Vertebrata</taxon>
        <taxon>Euteleostomi</taxon>
        <taxon>Lepidosauria</taxon>
        <taxon>Squamata</taxon>
        <taxon>Bifurcata</taxon>
        <taxon>Unidentata</taxon>
        <taxon>Episquamata</taxon>
        <taxon>Toxicofera</taxon>
        <taxon>Serpentes</taxon>
        <taxon>Colubroidea</taxon>
        <taxon>Elapidae</taxon>
        <taxon>Elapinae</taxon>
        <taxon>Naja</taxon>
    </lineage>
</organism>
<dbReference type="CDD" id="cd07936">
    <property type="entry name" value="SCAN"/>
    <property type="match status" value="1"/>
</dbReference>
<dbReference type="OMA" id="FYGQLHQ"/>
<accession>A0A8C7E167</accession>
<evidence type="ECO:0000256" key="2">
    <source>
        <dbReference type="SAM" id="MobiDB-lite"/>
    </source>
</evidence>
<evidence type="ECO:0000256" key="1">
    <source>
        <dbReference type="ARBA" id="ARBA00023242"/>
    </source>
</evidence>
<dbReference type="OrthoDB" id="9048260at2759"/>